<sequence length="560" mass="64330">MSSDSPDHPEFMQCYLEPPKPKTQLIIQEIIFADATLQKDFTQLMILVHLSAVPLHLIFLSRNTVKQHGHRLGILGAASAVIQVIHFASNVASICKKVYDGEPTVDNELEECAKEMYAAAGLVRSRCWTLKICGQSSQTGKELLAMADRCQAFVRELQTELQHTTGRQKSQNDALHLLEEKWFLSLQSDVQILARQISKGHFQIEALIRAEHEITRQVVFHQTSKAQEALKEYMVTERQREDFVKSFRFPEIKKRYNDLKHPTDKGALDTEQDCNAAPGMGREEDEYIDETWTEFTRWLTSSHQLFCIQGKPGSGKSTLLKFIVENENTKALLSQWSPDISILSHFFWKIGIMSQHSIKGLLCSLIYQLLTSDQELLELTLRRQGSMICKHYNDWETQALVKILQCIVEARTCCLCIFVDGLDEISNEDGIINLTQTTDHFLKLLNTKFCVSSRPDILVSDWLRKYDANSILLEDLTRPEMIGFTLKELGHFVSSQHISLETSRQLTNLLVQKSQGVFLWLYLVLRSLSIGIRNRDPERLLIRRLEELPSELEKLYADMW</sequence>
<reference evidence="4" key="1">
    <citation type="submission" date="2020-01" db="EMBL/GenBank/DDBJ databases">
        <title>Identification and distribution of gene clusters putatively required for synthesis of sphingolipid metabolism inhibitors in phylogenetically diverse species of the filamentous fungus Fusarium.</title>
        <authorList>
            <person name="Kim H.-S."/>
            <person name="Busman M."/>
            <person name="Brown D.W."/>
            <person name="Divon H."/>
            <person name="Uhlig S."/>
            <person name="Proctor R.H."/>
        </authorList>
    </citation>
    <scope>NUCLEOTIDE SEQUENCE</scope>
    <source>
        <strain evidence="4">NRRL 53441</strain>
    </source>
</reference>
<dbReference type="PANTHER" id="PTHR10039:SF5">
    <property type="entry name" value="NACHT DOMAIN-CONTAINING PROTEIN"/>
    <property type="match status" value="1"/>
</dbReference>
<dbReference type="Gene3D" id="3.40.50.300">
    <property type="entry name" value="P-loop containing nucleotide triphosphate hydrolases"/>
    <property type="match status" value="1"/>
</dbReference>
<feature type="transmembrane region" description="Helical" evidence="2">
    <location>
        <begin position="72"/>
        <end position="89"/>
    </location>
</feature>
<keyword evidence="5" id="KW-1185">Reference proteome</keyword>
<keyword evidence="2" id="KW-0812">Transmembrane</keyword>
<name>A0A8H4NNU3_9HYPO</name>
<proteinExistence type="predicted"/>
<accession>A0A8H4NNU3</accession>
<dbReference type="InterPro" id="IPR027417">
    <property type="entry name" value="P-loop_NTPase"/>
</dbReference>
<feature type="transmembrane region" description="Helical" evidence="2">
    <location>
        <begin position="41"/>
        <end position="60"/>
    </location>
</feature>
<keyword evidence="2" id="KW-1133">Transmembrane helix</keyword>
<dbReference type="SUPFAM" id="SSF52540">
    <property type="entry name" value="P-loop containing nucleoside triphosphate hydrolases"/>
    <property type="match status" value="1"/>
</dbReference>
<keyword evidence="1" id="KW-0677">Repeat</keyword>
<protein>
    <recommendedName>
        <fullName evidence="3">Nephrocystin 3-like N-terminal domain-containing protein</fullName>
    </recommendedName>
</protein>
<gene>
    <name evidence="4" type="ORF">F53441_10898</name>
</gene>
<organism evidence="4 5">
    <name type="scientific">Fusarium austroafricanum</name>
    <dbReference type="NCBI Taxonomy" id="2364996"/>
    <lineage>
        <taxon>Eukaryota</taxon>
        <taxon>Fungi</taxon>
        <taxon>Dikarya</taxon>
        <taxon>Ascomycota</taxon>
        <taxon>Pezizomycotina</taxon>
        <taxon>Sordariomycetes</taxon>
        <taxon>Hypocreomycetidae</taxon>
        <taxon>Hypocreales</taxon>
        <taxon>Nectriaceae</taxon>
        <taxon>Fusarium</taxon>
        <taxon>Fusarium concolor species complex</taxon>
    </lineage>
</organism>
<dbReference type="Pfam" id="PF24883">
    <property type="entry name" value="NPHP3_N"/>
    <property type="match status" value="1"/>
</dbReference>
<comment type="caution">
    <text evidence="4">The sequence shown here is derived from an EMBL/GenBank/DDBJ whole genome shotgun (WGS) entry which is preliminary data.</text>
</comment>
<dbReference type="EMBL" id="JAADJG010000529">
    <property type="protein sequence ID" value="KAF4445349.1"/>
    <property type="molecule type" value="Genomic_DNA"/>
</dbReference>
<evidence type="ECO:0000259" key="3">
    <source>
        <dbReference type="Pfam" id="PF24883"/>
    </source>
</evidence>
<evidence type="ECO:0000256" key="1">
    <source>
        <dbReference type="ARBA" id="ARBA00022737"/>
    </source>
</evidence>
<evidence type="ECO:0000313" key="5">
    <source>
        <dbReference type="Proteomes" id="UP000605986"/>
    </source>
</evidence>
<feature type="domain" description="Nephrocystin 3-like N-terminal" evidence="3">
    <location>
        <begin position="294"/>
        <end position="454"/>
    </location>
</feature>
<dbReference type="Proteomes" id="UP000605986">
    <property type="component" value="Unassembled WGS sequence"/>
</dbReference>
<dbReference type="InterPro" id="IPR056884">
    <property type="entry name" value="NPHP3-like_N"/>
</dbReference>
<evidence type="ECO:0000313" key="4">
    <source>
        <dbReference type="EMBL" id="KAF4445349.1"/>
    </source>
</evidence>
<keyword evidence="2" id="KW-0472">Membrane</keyword>
<dbReference type="OrthoDB" id="5086500at2759"/>
<dbReference type="AlphaFoldDB" id="A0A8H4NNU3"/>
<dbReference type="PANTHER" id="PTHR10039">
    <property type="entry name" value="AMELOGENIN"/>
    <property type="match status" value="1"/>
</dbReference>
<evidence type="ECO:0000256" key="2">
    <source>
        <dbReference type="SAM" id="Phobius"/>
    </source>
</evidence>